<feature type="compositionally biased region" description="Polar residues" evidence="1">
    <location>
        <begin position="8"/>
        <end position="21"/>
    </location>
</feature>
<feature type="compositionally biased region" description="Basic and acidic residues" evidence="1">
    <location>
        <begin position="183"/>
        <end position="200"/>
    </location>
</feature>
<proteinExistence type="predicted"/>
<sequence>ESVLKPQQFKTSLGKSRNTGGLTDKIKNHSQLQQLRAKIGNNATKSNILPNSKDTVNTSKSAKEKTVVGKVMKSIMNRKPILKNITTPKQSPAENSKTIRNSCNAFYNIIDNRETSNDFDEWVQERSQKIKLIHEELSKMVSGSMDSFVENSATDYQYISIHKITEDRKEYQENKINKLSSKQKQESETSSQVEDKREPQQSKVNHQELSQDYAEDFEEDIEEAVSDKSASSDDSHQCTLAEFENGSSSSSDIDEVVGSEDLKGQTSEEGSIIDEQPADIMLSERNEDVQNKPITTLKQDTLVNRLIIASVETENKSKETYQNNSSKVDVATSPINDKLTGESTVDISMAPSTLRKTEVERVSIATSPIIIPEKELPAVKSRTVQTDNFEADIKKMQESENNFKRDNMQLTVPSLKLQPTSLQNSLQVTLNSAGENSVAVQANPSNQTVNLIVHLPDLQNKTNEKKKSPESKYFVNQNAIKLGENSENPKQDSE</sequence>
<feature type="non-terminal residue" evidence="2">
    <location>
        <position position="494"/>
    </location>
</feature>
<gene>
    <name evidence="2" type="ORF">g.9230</name>
</gene>
<organism evidence="2">
    <name type="scientific">Cuerna arida</name>
    <dbReference type="NCBI Taxonomy" id="1464854"/>
    <lineage>
        <taxon>Eukaryota</taxon>
        <taxon>Metazoa</taxon>
        <taxon>Ecdysozoa</taxon>
        <taxon>Arthropoda</taxon>
        <taxon>Hexapoda</taxon>
        <taxon>Insecta</taxon>
        <taxon>Pterygota</taxon>
        <taxon>Neoptera</taxon>
        <taxon>Paraneoptera</taxon>
        <taxon>Hemiptera</taxon>
        <taxon>Auchenorrhyncha</taxon>
        <taxon>Membracoidea</taxon>
        <taxon>Cicadellidae</taxon>
        <taxon>Cicadellinae</taxon>
        <taxon>Proconiini</taxon>
        <taxon>Cuerna</taxon>
    </lineage>
</organism>
<accession>A0A1B6G9R2</accession>
<evidence type="ECO:0000256" key="1">
    <source>
        <dbReference type="SAM" id="MobiDB-lite"/>
    </source>
</evidence>
<feature type="compositionally biased region" description="Polar residues" evidence="1">
    <location>
        <begin position="41"/>
        <end position="60"/>
    </location>
</feature>
<name>A0A1B6G9R2_9HEMI</name>
<feature type="region of interest" description="Disordered" evidence="1">
    <location>
        <begin position="175"/>
        <end position="209"/>
    </location>
</feature>
<protein>
    <submittedName>
        <fullName evidence="2">Uncharacterized protein</fullName>
    </submittedName>
</protein>
<feature type="non-terminal residue" evidence="2">
    <location>
        <position position="1"/>
    </location>
</feature>
<feature type="region of interest" description="Disordered" evidence="1">
    <location>
        <begin position="460"/>
        <end position="494"/>
    </location>
</feature>
<dbReference type="EMBL" id="GECZ01010594">
    <property type="protein sequence ID" value="JAS59175.1"/>
    <property type="molecule type" value="Transcribed_RNA"/>
</dbReference>
<feature type="region of interest" description="Disordered" evidence="1">
    <location>
        <begin position="1"/>
        <end position="24"/>
    </location>
</feature>
<feature type="region of interest" description="Disordered" evidence="1">
    <location>
        <begin position="41"/>
        <end position="63"/>
    </location>
</feature>
<dbReference type="AlphaFoldDB" id="A0A1B6G9R2"/>
<reference evidence="2" key="1">
    <citation type="submission" date="2015-11" db="EMBL/GenBank/DDBJ databases">
        <title>De novo transcriptome assembly of four potential Pierce s Disease insect vectors from Arizona vineyards.</title>
        <authorList>
            <person name="Tassone E.E."/>
        </authorList>
    </citation>
    <scope>NUCLEOTIDE SEQUENCE</scope>
</reference>
<evidence type="ECO:0000313" key="2">
    <source>
        <dbReference type="EMBL" id="JAS59175.1"/>
    </source>
</evidence>